<accession>A0ABP0L5D1</accession>
<reference evidence="2 3" key="1">
    <citation type="submission" date="2024-02" db="EMBL/GenBank/DDBJ databases">
        <authorList>
            <person name="Chen Y."/>
            <person name="Shah S."/>
            <person name="Dougan E. K."/>
            <person name="Thang M."/>
            <person name="Chan C."/>
        </authorList>
    </citation>
    <scope>NUCLEOTIDE SEQUENCE [LARGE SCALE GENOMIC DNA]</scope>
</reference>
<evidence type="ECO:0008006" key="4">
    <source>
        <dbReference type="Google" id="ProtNLM"/>
    </source>
</evidence>
<evidence type="ECO:0000313" key="3">
    <source>
        <dbReference type="Proteomes" id="UP001642484"/>
    </source>
</evidence>
<keyword evidence="1" id="KW-0812">Transmembrane</keyword>
<dbReference type="SUPFAM" id="SSF53474">
    <property type="entry name" value="alpha/beta-Hydrolases"/>
    <property type="match status" value="1"/>
</dbReference>
<evidence type="ECO:0000313" key="2">
    <source>
        <dbReference type="EMBL" id="CAK9033605.1"/>
    </source>
</evidence>
<sequence length="409" mass="46065">MASWYALRHDWAKRSENDAVEASTPGDFHGAFESTTLRWPFFQLGLCLHQAAEQKVAGDTLEEISGRICRRRVLEQGQLRVLMKSATAVAAEGGSWSNDISHRKSQGQNCAVQNFVHIIYLYILILIYFQSKIISMFIYISRGRHQHVVICTNANVPELLEILLTKSAAEFAEEGSWSKELGFVFGHLHYNFLNALTEKINELSSEFNAERIIAMGYSMGGFGAIQLGCFAPELFDAVVSVAGYGMGTSEPNSGYGAPQPVSGEIFDLFLEREACKLARVPVVLAVHAPSDMCSSFRDVSAIIQKTQETAWDTWERSTAKLVRVPDGMANSDHPGKKRKSNHGYFNCTLLHNGSEKMLWRELRRLVDRAPQRGGDSMDWEPERGWGRSRRWSRMYEDPPNSRSWGWCPT</sequence>
<protein>
    <recommendedName>
        <fullName evidence="4">Feruloyl esterase</fullName>
    </recommendedName>
</protein>
<proteinExistence type="predicted"/>
<keyword evidence="1" id="KW-0472">Membrane</keyword>
<keyword evidence="3" id="KW-1185">Reference proteome</keyword>
<dbReference type="InterPro" id="IPR029058">
    <property type="entry name" value="AB_hydrolase_fold"/>
</dbReference>
<gene>
    <name evidence="2" type="ORF">CCMP2556_LOCUS19143</name>
</gene>
<dbReference type="EMBL" id="CAXAMN010011068">
    <property type="protein sequence ID" value="CAK9033605.1"/>
    <property type="molecule type" value="Genomic_DNA"/>
</dbReference>
<comment type="caution">
    <text evidence="2">The sequence shown here is derived from an EMBL/GenBank/DDBJ whole genome shotgun (WGS) entry which is preliminary data.</text>
</comment>
<name>A0ABP0L5D1_9DINO</name>
<feature type="transmembrane region" description="Helical" evidence="1">
    <location>
        <begin position="119"/>
        <end position="140"/>
    </location>
</feature>
<dbReference type="Gene3D" id="3.40.50.1820">
    <property type="entry name" value="alpha/beta hydrolase"/>
    <property type="match status" value="1"/>
</dbReference>
<keyword evidence="1" id="KW-1133">Transmembrane helix</keyword>
<dbReference type="Proteomes" id="UP001642484">
    <property type="component" value="Unassembled WGS sequence"/>
</dbReference>
<organism evidence="2 3">
    <name type="scientific">Durusdinium trenchii</name>
    <dbReference type="NCBI Taxonomy" id="1381693"/>
    <lineage>
        <taxon>Eukaryota</taxon>
        <taxon>Sar</taxon>
        <taxon>Alveolata</taxon>
        <taxon>Dinophyceae</taxon>
        <taxon>Suessiales</taxon>
        <taxon>Symbiodiniaceae</taxon>
        <taxon>Durusdinium</taxon>
    </lineage>
</organism>
<evidence type="ECO:0000256" key="1">
    <source>
        <dbReference type="SAM" id="Phobius"/>
    </source>
</evidence>